<reference evidence="1" key="1">
    <citation type="submission" date="2023-03" db="EMBL/GenBank/DDBJ databases">
        <authorList>
            <person name="Steffen K."/>
            <person name="Cardenas P."/>
        </authorList>
    </citation>
    <scope>NUCLEOTIDE SEQUENCE</scope>
</reference>
<proteinExistence type="predicted"/>
<dbReference type="Proteomes" id="UP001174909">
    <property type="component" value="Unassembled WGS sequence"/>
</dbReference>
<keyword evidence="2" id="KW-1185">Reference proteome</keyword>
<accession>A0AA35RFK8</accession>
<protein>
    <submittedName>
        <fullName evidence="1">Uncharacterized protein</fullName>
    </submittedName>
</protein>
<evidence type="ECO:0000313" key="1">
    <source>
        <dbReference type="EMBL" id="CAI8010560.1"/>
    </source>
</evidence>
<organism evidence="1 2">
    <name type="scientific">Geodia barretti</name>
    <name type="common">Barrett's horny sponge</name>
    <dbReference type="NCBI Taxonomy" id="519541"/>
    <lineage>
        <taxon>Eukaryota</taxon>
        <taxon>Metazoa</taxon>
        <taxon>Porifera</taxon>
        <taxon>Demospongiae</taxon>
        <taxon>Heteroscleromorpha</taxon>
        <taxon>Tetractinellida</taxon>
        <taxon>Astrophorina</taxon>
        <taxon>Geodiidae</taxon>
        <taxon>Geodia</taxon>
    </lineage>
</organism>
<comment type="caution">
    <text evidence="1">The sequence shown here is derived from an EMBL/GenBank/DDBJ whole genome shotgun (WGS) entry which is preliminary data.</text>
</comment>
<dbReference type="AlphaFoldDB" id="A0AA35RFK8"/>
<name>A0AA35RFK8_GEOBA</name>
<evidence type="ECO:0000313" key="2">
    <source>
        <dbReference type="Proteomes" id="UP001174909"/>
    </source>
</evidence>
<dbReference type="EMBL" id="CASHTH010001043">
    <property type="protein sequence ID" value="CAI8010560.1"/>
    <property type="molecule type" value="Genomic_DNA"/>
</dbReference>
<sequence length="48" mass="5370">MIKELEVVDSGASYCMYGTMGHSPQRQHCVCLDASARQTLVRRLKTAQ</sequence>
<gene>
    <name evidence="1" type="ORF">GBAR_LOCUS6949</name>
</gene>